<evidence type="ECO:0000313" key="7">
    <source>
        <dbReference type="Proteomes" id="UP000658997"/>
    </source>
</evidence>
<dbReference type="SUPFAM" id="SSF50475">
    <property type="entry name" value="FMN-binding split barrel"/>
    <property type="match status" value="1"/>
</dbReference>
<sequence length="281" mass="29845">MTLLPAAAALAASTRATSSKVTLEAFSLPRPRRSLRPAGETRRRFTSSPLPRSQANNASQPQQQGPSLSDQIRSLMRESAQPVALVTSFLPPTSTPTTSQGARLIHGATLSSFSSISIDPNLVCFSMKTPSKLASSLQHHHSTRQKGGAGEVDFVVNILGETQAGLAAKYAVPGTPPLAHPPAIEEKDEREGEVHPLQDAGLVEIKGAVPVVKDSIGAFACQVVDTVDLSRYGSGVEGGGESRSMLYIARVLHVYTDTTAAAGKDKRPLIYHQQRFVSTTI</sequence>
<evidence type="ECO:0000259" key="3">
    <source>
        <dbReference type="SMART" id="SM00903"/>
    </source>
</evidence>
<dbReference type="InterPro" id="IPR050268">
    <property type="entry name" value="NADH-dep_flavin_reductase"/>
</dbReference>
<reference evidence="5" key="3">
    <citation type="submission" date="2018-08" db="EMBL/GenBank/DDBJ databases">
        <authorList>
            <person name="Guldener U."/>
        </authorList>
    </citation>
    <scope>NUCLEOTIDE SEQUENCE</scope>
    <source>
        <strain evidence="5">UB2</strain>
    </source>
</reference>
<dbReference type="Proteomes" id="UP000179920">
    <property type="component" value="Chromosome XXI"/>
</dbReference>
<evidence type="ECO:0000313" key="6">
    <source>
        <dbReference type="Proteomes" id="UP000179920"/>
    </source>
</evidence>
<gene>
    <name evidence="5" type="ORF">UBRO2_04277</name>
    <name evidence="4" type="ORF">UBRO_08584</name>
</gene>
<organism evidence="4 6">
    <name type="scientific">Ustilago bromivora</name>
    <dbReference type="NCBI Taxonomy" id="307758"/>
    <lineage>
        <taxon>Eukaryota</taxon>
        <taxon>Fungi</taxon>
        <taxon>Dikarya</taxon>
        <taxon>Basidiomycota</taxon>
        <taxon>Ustilaginomycotina</taxon>
        <taxon>Ustilaginomycetes</taxon>
        <taxon>Ustilaginales</taxon>
        <taxon>Ustilaginaceae</taxon>
        <taxon>Ustilago</taxon>
    </lineage>
</organism>
<dbReference type="AlphaFoldDB" id="A0A1K0GDM7"/>
<reference evidence="6" key="1">
    <citation type="submission" date="2016-04" db="EMBL/GenBank/DDBJ databases">
        <authorList>
            <person name="Guldener U."/>
            <person name="Guldener U."/>
        </authorList>
    </citation>
    <scope>NUCLEOTIDE SEQUENCE [LARGE SCALE GENOMIC DNA]</scope>
    <source>
        <strain evidence="6">UB2112</strain>
    </source>
</reference>
<keyword evidence="7" id="KW-1185">Reference proteome</keyword>
<reference evidence="4" key="2">
    <citation type="submission" date="2016-04" db="EMBL/GenBank/DDBJ databases">
        <authorList>
            <person name="Evans L.H."/>
            <person name="Alamgir A."/>
            <person name="Owens N."/>
            <person name="Weber N.D."/>
            <person name="Virtaneva K."/>
            <person name="Barbian K."/>
            <person name="Babar A."/>
            <person name="Rosenke K."/>
        </authorList>
    </citation>
    <scope>NUCLEOTIDE SEQUENCE</scope>
    <source>
        <strain evidence="4">UB2112</strain>
    </source>
</reference>
<dbReference type="PANTHER" id="PTHR30466">
    <property type="entry name" value="FLAVIN REDUCTASE"/>
    <property type="match status" value="1"/>
</dbReference>
<dbReference type="SMART" id="SM00903">
    <property type="entry name" value="Flavin_Reduct"/>
    <property type="match status" value="1"/>
</dbReference>
<proteinExistence type="predicted"/>
<dbReference type="InterPro" id="IPR002563">
    <property type="entry name" value="Flavin_Rdtase-like_dom"/>
</dbReference>
<evidence type="ECO:0000256" key="2">
    <source>
        <dbReference type="SAM" id="MobiDB-lite"/>
    </source>
</evidence>
<dbReference type="GO" id="GO:0042602">
    <property type="term" value="F:riboflavin reductase (NADPH) activity"/>
    <property type="evidence" value="ECO:0007669"/>
    <property type="project" value="TreeGrafter"/>
</dbReference>
<evidence type="ECO:0000313" key="4">
    <source>
        <dbReference type="EMBL" id="SAM86172.1"/>
    </source>
</evidence>
<protein>
    <recommendedName>
        <fullName evidence="3">Flavin reductase like domain-containing protein</fullName>
    </recommendedName>
</protein>
<evidence type="ECO:0000256" key="1">
    <source>
        <dbReference type="ARBA" id="ARBA00023002"/>
    </source>
</evidence>
<dbReference type="Pfam" id="PF01613">
    <property type="entry name" value="Flavin_Reduct"/>
    <property type="match status" value="1"/>
</dbReference>
<dbReference type="EMBL" id="LT558137">
    <property type="protein sequence ID" value="SAM86172.1"/>
    <property type="molecule type" value="Genomic_DNA"/>
</dbReference>
<feature type="domain" description="Flavin reductase like" evidence="3">
    <location>
        <begin position="76"/>
        <end position="278"/>
    </location>
</feature>
<keyword evidence="1" id="KW-0560">Oxidoreductase</keyword>
<dbReference type="InterPro" id="IPR012349">
    <property type="entry name" value="Split_barrel_FMN-bd"/>
</dbReference>
<dbReference type="Proteomes" id="UP000658997">
    <property type="component" value="Unassembled WGS sequence"/>
</dbReference>
<evidence type="ECO:0000313" key="5">
    <source>
        <dbReference type="EMBL" id="SYW81407.1"/>
    </source>
</evidence>
<dbReference type="Gene3D" id="2.30.110.10">
    <property type="entry name" value="Electron Transport, Fmn-binding Protein, Chain A"/>
    <property type="match status" value="1"/>
</dbReference>
<feature type="compositionally biased region" description="Low complexity" evidence="2">
    <location>
        <begin position="53"/>
        <end position="66"/>
    </location>
</feature>
<dbReference type="EMBL" id="ULHB01000095">
    <property type="protein sequence ID" value="SYW81407.1"/>
    <property type="molecule type" value="Genomic_DNA"/>
</dbReference>
<accession>A0A1K0GDM7</accession>
<dbReference type="PANTHER" id="PTHR30466:SF1">
    <property type="entry name" value="FMN REDUCTASE (NADH) RUTF"/>
    <property type="match status" value="1"/>
</dbReference>
<dbReference type="GO" id="GO:0010181">
    <property type="term" value="F:FMN binding"/>
    <property type="evidence" value="ECO:0007669"/>
    <property type="project" value="InterPro"/>
</dbReference>
<feature type="region of interest" description="Disordered" evidence="2">
    <location>
        <begin position="11"/>
        <end position="69"/>
    </location>
</feature>
<name>A0A1K0GDM7_9BASI</name>
<dbReference type="OrthoDB" id="2015405at2759"/>